<keyword evidence="6" id="KW-0325">Glycoprotein</keyword>
<organism evidence="10 11">
    <name type="scientific">Vigna mungo</name>
    <name type="common">Black gram</name>
    <name type="synonym">Phaseolus mungo</name>
    <dbReference type="NCBI Taxonomy" id="3915"/>
    <lineage>
        <taxon>Eukaryota</taxon>
        <taxon>Viridiplantae</taxon>
        <taxon>Streptophyta</taxon>
        <taxon>Embryophyta</taxon>
        <taxon>Tracheophyta</taxon>
        <taxon>Spermatophyta</taxon>
        <taxon>Magnoliopsida</taxon>
        <taxon>eudicotyledons</taxon>
        <taxon>Gunneridae</taxon>
        <taxon>Pentapetalae</taxon>
        <taxon>rosids</taxon>
        <taxon>fabids</taxon>
        <taxon>Fabales</taxon>
        <taxon>Fabaceae</taxon>
        <taxon>Papilionoideae</taxon>
        <taxon>50 kb inversion clade</taxon>
        <taxon>NPAAA clade</taxon>
        <taxon>indigoferoid/millettioid clade</taxon>
        <taxon>Phaseoleae</taxon>
        <taxon>Vigna</taxon>
    </lineage>
</organism>
<evidence type="ECO:0000313" key="11">
    <source>
        <dbReference type="Proteomes" id="UP001374535"/>
    </source>
</evidence>
<accession>A0AAQ3MHL7</accession>
<evidence type="ECO:0008006" key="12">
    <source>
        <dbReference type="Google" id="ProtNLM"/>
    </source>
</evidence>
<keyword evidence="4" id="KW-0788">Thiol protease</keyword>
<evidence type="ECO:0000259" key="9">
    <source>
        <dbReference type="SMART" id="SM00848"/>
    </source>
</evidence>
<feature type="domain" description="Cathepsin propeptide inhibitor" evidence="9">
    <location>
        <begin position="51"/>
        <end position="107"/>
    </location>
</feature>
<keyword evidence="5" id="KW-1015">Disulfide bond</keyword>
<dbReference type="Pfam" id="PF08246">
    <property type="entry name" value="Inhibitor_I29"/>
    <property type="match status" value="1"/>
</dbReference>
<feature type="chain" id="PRO_5043056187" description="Cysteine protease" evidence="7">
    <location>
        <begin position="24"/>
        <end position="266"/>
    </location>
</feature>
<dbReference type="Proteomes" id="UP001374535">
    <property type="component" value="Chromosome 11"/>
</dbReference>
<sequence>MVSATSVNMAIMLLFALFAISSALDMSIISYDKAHPDKATGRTEEEVMSLYEEWLVKHGKLYNALGEKDKRFQIFKNNLQFVDEINSANRTYRLGLNRFADLTNEEYRARYLGTIIDPNRRLGRTPSNRYTPRVGDALPDSVDWRKEAVVVPVKDQGSCCKQFATLYWSCWSFSAIGAVEGINKTVTDELISLSEQELVDCDTGYNTGCNGGLMDYAFEFIINNGDIDSEEDYPYRAVDGTCDHYRKMPKLFLCFQSDFIHDLRKE</sequence>
<evidence type="ECO:0000313" key="10">
    <source>
        <dbReference type="EMBL" id="WVY91396.1"/>
    </source>
</evidence>
<dbReference type="InterPro" id="IPR039417">
    <property type="entry name" value="Peptidase_C1A_papain-like"/>
</dbReference>
<dbReference type="InterPro" id="IPR038765">
    <property type="entry name" value="Papain-like_cys_pep_sf"/>
</dbReference>
<feature type="domain" description="Peptidase C1A papain C-terminal" evidence="8">
    <location>
        <begin position="138"/>
        <end position="266"/>
    </location>
</feature>
<dbReference type="InterPro" id="IPR000668">
    <property type="entry name" value="Peptidase_C1A_C"/>
</dbReference>
<keyword evidence="2" id="KW-0645">Protease</keyword>
<evidence type="ECO:0000256" key="1">
    <source>
        <dbReference type="ARBA" id="ARBA00008455"/>
    </source>
</evidence>
<dbReference type="AlphaFoldDB" id="A0AAQ3MHL7"/>
<keyword evidence="11" id="KW-1185">Reference proteome</keyword>
<dbReference type="CDD" id="cd02248">
    <property type="entry name" value="Peptidase_C1A"/>
    <property type="match status" value="1"/>
</dbReference>
<dbReference type="InterPro" id="IPR013128">
    <property type="entry name" value="Peptidase_C1A"/>
</dbReference>
<evidence type="ECO:0000259" key="8">
    <source>
        <dbReference type="SMART" id="SM00645"/>
    </source>
</evidence>
<dbReference type="SMART" id="SM00645">
    <property type="entry name" value="Pept_C1"/>
    <property type="match status" value="1"/>
</dbReference>
<evidence type="ECO:0000256" key="4">
    <source>
        <dbReference type="ARBA" id="ARBA00022807"/>
    </source>
</evidence>
<protein>
    <recommendedName>
        <fullName evidence="12">Cysteine protease</fullName>
    </recommendedName>
</protein>
<dbReference type="InterPro" id="IPR013201">
    <property type="entry name" value="Prot_inhib_I29"/>
</dbReference>
<proteinExistence type="inferred from homology"/>
<comment type="similarity">
    <text evidence="1">Belongs to the peptidase C1 family.</text>
</comment>
<keyword evidence="3" id="KW-0378">Hydrolase</keyword>
<evidence type="ECO:0000256" key="6">
    <source>
        <dbReference type="ARBA" id="ARBA00023180"/>
    </source>
</evidence>
<evidence type="ECO:0000256" key="5">
    <source>
        <dbReference type="ARBA" id="ARBA00023157"/>
    </source>
</evidence>
<dbReference type="GO" id="GO:0006508">
    <property type="term" value="P:proteolysis"/>
    <property type="evidence" value="ECO:0007669"/>
    <property type="project" value="UniProtKB-KW"/>
</dbReference>
<dbReference type="EMBL" id="CP144690">
    <property type="protein sequence ID" value="WVY91396.1"/>
    <property type="molecule type" value="Genomic_DNA"/>
</dbReference>
<gene>
    <name evidence="10" type="ORF">V8G54_036910</name>
</gene>
<reference evidence="10 11" key="1">
    <citation type="journal article" date="2023" name="Life. Sci Alliance">
        <title>Evolutionary insights into 3D genome organization and epigenetic landscape of Vigna mungo.</title>
        <authorList>
            <person name="Junaid A."/>
            <person name="Singh B."/>
            <person name="Bhatia S."/>
        </authorList>
    </citation>
    <scope>NUCLEOTIDE SEQUENCE [LARGE SCALE GENOMIC DNA]</scope>
    <source>
        <strain evidence="10">Urdbean</strain>
    </source>
</reference>
<name>A0AAQ3MHL7_VIGMU</name>
<feature type="non-terminal residue" evidence="10">
    <location>
        <position position="1"/>
    </location>
</feature>
<feature type="signal peptide" evidence="7">
    <location>
        <begin position="1"/>
        <end position="23"/>
    </location>
</feature>
<dbReference type="PANTHER" id="PTHR12411">
    <property type="entry name" value="CYSTEINE PROTEASE FAMILY C1-RELATED"/>
    <property type="match status" value="1"/>
</dbReference>
<dbReference type="SMART" id="SM00848">
    <property type="entry name" value="Inhibitor_I29"/>
    <property type="match status" value="1"/>
</dbReference>
<dbReference type="SUPFAM" id="SSF54001">
    <property type="entry name" value="Cysteine proteinases"/>
    <property type="match status" value="1"/>
</dbReference>
<evidence type="ECO:0000256" key="2">
    <source>
        <dbReference type="ARBA" id="ARBA00022670"/>
    </source>
</evidence>
<dbReference type="Gene3D" id="3.90.70.10">
    <property type="entry name" value="Cysteine proteinases"/>
    <property type="match status" value="1"/>
</dbReference>
<dbReference type="GO" id="GO:0008234">
    <property type="term" value="F:cysteine-type peptidase activity"/>
    <property type="evidence" value="ECO:0007669"/>
    <property type="project" value="UniProtKB-KW"/>
</dbReference>
<keyword evidence="7" id="KW-0732">Signal</keyword>
<evidence type="ECO:0000256" key="3">
    <source>
        <dbReference type="ARBA" id="ARBA00022801"/>
    </source>
</evidence>
<dbReference type="Pfam" id="PF00112">
    <property type="entry name" value="Peptidase_C1"/>
    <property type="match status" value="1"/>
</dbReference>
<evidence type="ECO:0000256" key="7">
    <source>
        <dbReference type="SAM" id="SignalP"/>
    </source>
</evidence>